<dbReference type="SUPFAM" id="SSF111474">
    <property type="entry name" value="Coronavirus S2 glycoprotein"/>
    <property type="match status" value="2"/>
</dbReference>
<evidence type="ECO:0000259" key="15">
    <source>
        <dbReference type="PROSITE" id="PS51923"/>
    </source>
</evidence>
<feature type="transmembrane region" description="Helical" evidence="14">
    <location>
        <begin position="1295"/>
        <end position="1314"/>
    </location>
</feature>
<evidence type="ECO:0000256" key="2">
    <source>
        <dbReference type="ARBA" id="ARBA00022692"/>
    </source>
</evidence>
<dbReference type="InterPro" id="IPR044873">
    <property type="entry name" value="Spike_S2_CoV_HR1"/>
</dbReference>
<evidence type="ECO:0000256" key="6">
    <source>
        <dbReference type="ARBA" id="ARBA00022870"/>
    </source>
</evidence>
<dbReference type="CDD" id="cd22369">
    <property type="entry name" value="alphaCoV_Spike_SD1-2_S1-S2_S2"/>
    <property type="match status" value="1"/>
</dbReference>
<dbReference type="Pfam" id="PF19214">
    <property type="entry name" value="CoV_S2_C"/>
    <property type="match status" value="1"/>
</dbReference>
<proteinExistence type="predicted"/>
<evidence type="ECO:0000256" key="8">
    <source>
        <dbReference type="ARBA" id="ARBA00022989"/>
    </source>
</evidence>
<organism evidence="17">
    <name type="scientific">Bat Coronavirus RsYN20</name>
    <dbReference type="NCBI Taxonomy" id="3018909"/>
    <lineage>
        <taxon>Viruses</taxon>
        <taxon>Riboviria</taxon>
        <taxon>Orthornavirae</taxon>
        <taxon>Pisuviricota</taxon>
        <taxon>Pisoniviricetes</taxon>
        <taxon>Nidovirales</taxon>
        <taxon>Cornidovirineae</taxon>
        <taxon>Coronaviridae</taxon>
        <taxon>Orthocoronavirinae</taxon>
    </lineage>
</organism>
<dbReference type="GO" id="GO:0019031">
    <property type="term" value="C:viral envelope"/>
    <property type="evidence" value="ECO:0007669"/>
    <property type="project" value="UniProtKB-KW"/>
</dbReference>
<keyword evidence="12" id="KW-0325">Glycoprotein</keyword>
<evidence type="ECO:0000256" key="3">
    <source>
        <dbReference type="ARBA" id="ARBA00022729"/>
    </source>
</evidence>
<evidence type="ECO:0000256" key="1">
    <source>
        <dbReference type="ARBA" id="ARBA00022581"/>
    </source>
</evidence>
<dbReference type="GO" id="GO:0016020">
    <property type="term" value="C:membrane"/>
    <property type="evidence" value="ECO:0007669"/>
    <property type="project" value="InterPro"/>
</dbReference>
<dbReference type="InterPro" id="IPR043473">
    <property type="entry name" value="S2_sf_CoV"/>
</dbReference>
<dbReference type="InterPro" id="IPR043614">
    <property type="entry name" value="Spike_S2_CoV_C"/>
</dbReference>
<dbReference type="GO" id="GO:0039654">
    <property type="term" value="P:fusion of virus membrane with host endosome membrane"/>
    <property type="evidence" value="ECO:0007669"/>
    <property type="project" value="InterPro"/>
</dbReference>
<dbReference type="Pfam" id="PF01601">
    <property type="entry name" value="CoV_S2"/>
    <property type="match status" value="1"/>
</dbReference>
<feature type="domain" description="Coronavirus spike (S) glycoprotein S2 subunit heptad repeat 1 (HR1) region profile" evidence="15">
    <location>
        <begin position="948"/>
        <end position="1067"/>
    </location>
</feature>
<dbReference type="GO" id="GO:0055036">
    <property type="term" value="C:virion membrane"/>
    <property type="evidence" value="ECO:0007669"/>
    <property type="project" value="UniProtKB-SubCell"/>
</dbReference>
<evidence type="ECO:0000256" key="14">
    <source>
        <dbReference type="SAM" id="Phobius"/>
    </source>
</evidence>
<dbReference type="Pfam" id="PF19209">
    <property type="entry name" value="CoV_S1_C"/>
    <property type="match status" value="1"/>
</dbReference>
<keyword evidence="3" id="KW-0732">Signal</keyword>
<reference evidence="17" key="1">
    <citation type="submission" date="2023-01" db="EMBL/GenBank/DDBJ databases">
        <title>Panoramic Analysis of Coronaviruses Carried by Representative Bat Species in Southern China to Better Understand the Coronavirus Sphere.</title>
        <authorList>
            <person name="Han Y."/>
            <person name="Xu P."/>
            <person name="Wang Y."/>
            <person name="Zhao W."/>
            <person name="Wang J."/>
            <person name="Jin Q."/>
            <person name="Wu Z."/>
        </authorList>
    </citation>
    <scope>NUCLEOTIDE SEQUENCE</scope>
    <source>
        <strain evidence="17">BtRs-AlphaCoV/YN2020-Q32</strain>
    </source>
</reference>
<keyword evidence="9" id="KW-0843">Virulence</keyword>
<dbReference type="GO" id="GO:0019064">
    <property type="term" value="P:fusion of virus membrane with host plasma membrane"/>
    <property type="evidence" value="ECO:0007669"/>
    <property type="project" value="InterPro"/>
</dbReference>
<keyword evidence="11 14" id="KW-0472">Membrane</keyword>
<dbReference type="Pfam" id="PF01600">
    <property type="entry name" value="CoV_S1"/>
    <property type="match status" value="1"/>
</dbReference>
<keyword evidence="8 14" id="KW-1133">Transmembrane helix</keyword>
<evidence type="ECO:0000256" key="13">
    <source>
        <dbReference type="ARBA" id="ARBA00023296"/>
    </source>
</evidence>
<protein>
    <submittedName>
        <fullName evidence="17">Spike glycoprotein</fullName>
    </submittedName>
</protein>
<dbReference type="GO" id="GO:0046813">
    <property type="term" value="P:receptor-mediated virion attachment to host cell"/>
    <property type="evidence" value="ECO:0007669"/>
    <property type="project" value="InterPro"/>
</dbReference>
<keyword evidence="2 14" id="KW-0812">Transmembrane</keyword>
<keyword evidence="5" id="KW-0946">Virion</keyword>
<evidence type="ECO:0000256" key="7">
    <source>
        <dbReference type="ARBA" id="ARBA00022879"/>
    </source>
</evidence>
<dbReference type="InterPro" id="IPR043607">
    <property type="entry name" value="CoV_S1_C"/>
</dbReference>
<dbReference type="Gene3D" id="1.20.5.300">
    <property type="match status" value="2"/>
</dbReference>
<dbReference type="InterPro" id="IPR002551">
    <property type="entry name" value="Spike_S1_CoV"/>
</dbReference>
<evidence type="ECO:0000256" key="9">
    <source>
        <dbReference type="ARBA" id="ARBA00023026"/>
    </source>
</evidence>
<keyword evidence="1" id="KW-0945">Host-virus interaction</keyword>
<dbReference type="PROSITE" id="PS51924">
    <property type="entry name" value="COV_S2_HR2"/>
    <property type="match status" value="1"/>
</dbReference>
<keyword evidence="6" id="KW-1043">Host membrane</keyword>
<evidence type="ECO:0000256" key="5">
    <source>
        <dbReference type="ARBA" id="ARBA00022844"/>
    </source>
</evidence>
<sequence>MGFILYLSVLAVVLHNTHGQDPGPNEDWNCGGQPGRLPNLDLGLPPNSTSFVSGYLPKWRGWYCPTQEQNQQVKYSNVKGVFWSYYSSGGTVEVALTGSRFGADKWAMYVFQSNNWGKLHLRICKWSRVVNLNWRPGTIDSSRTSCLLNKQFSFTFPHQENAVLGATWTSRFITFYGLRGVYRFYVPNDWSVVHTKCNLKHSCAFYISREVLTLNVTTNAQGLIQDYNVCWDCRGFPAHVFQVLEGGKIPPGFNFTNWFFLTNTSTIINGRVVTVQPLHLLCLWPVPVLSATDEPVFFNISGAKCNGYSEAGVADALRFSLNFTSEQVFNGVHNIVFQASDVTYSFSCSNDTVGGRSAVPFGVERGVYYCFIYASIGNHSSRSFVGILPPVLREIVVSRTGIVYLNGVKAFALKPLNSVIFNATSTVGSDFWTVAFAKYTQVMMDLNGTSIQDILYCDTPLNRLKCQQLSFSLDDGFYPTTSIYANEVTRSYVALPYHATHLTVNITADLSHPTNHTLLINGAAETFCINTTQFTTHFQQLDSGIVNVILRNGDCPFTLEALNNYLSFDSICFGLRPIGGGCVMNVIKEWLGSEVPWHTLYVSYSKGSKITGVTTPSVGIFDPSFMELGVCTDYTIYGISGRGVINPSNVSYVAGLYFTSISGQLQGFKNATTGEVFVITPCDLSSQAAVISDQIVGVLTASANVSSDFNNSIVTPNFYYQTNGGVNCSEPVLTYGKLGVCPDGSVGQVSVNKANPAPVSPVSTGNISIPSNFTVSVQVEYLQMYMRPVSVDCSMYVCNGNPHCLRLLTQYASACRTIEDALQLSARLESVEVNSAITVSDAAVELANVTNFEHYNMSVLLPRKEGRSFIEDLLFDKIVTSGLGTVDQDYKQCIKDKGVGDVADIACHQYYNGIMVLPGVVDDGKMALYTASLTGGMLLAGITAGASIPFSLAVQSRLNYVALQTDVLSRNQQLIATSFNNAMSNITAAFTEVNAAIKETSDAINTVAKALGKVQAVVNEQGQALSQLTRQLASNFQAISSSIEDIYNRLDSLAADAQVDRLITGRLGALNAFVTQTLTKYTETRASRQLAIQKINECVKSQSTRFGFCGNGTHLFSVANAAPNGIMLFHTVLLPTSFTTVEAWSGVCVDDVHGLILRDVRTTLFQQGGTYYVTTRDMFEPRRPVAADFVRIANCSVTYVNITAGSLGEIIPDYIDVNKTLEELGRPNFTLPDFNLDQFNNTYLNLSAEIALLNAKSESLYNTTQRLEKLIENINNSYIDLELLNRLESYVKWPWYVWLAIFLALILFSFLMLYCCMATGCCGCCSCLSNSCFDCGGRRLQRYEVEKVHIQ</sequence>
<evidence type="ECO:0000256" key="4">
    <source>
        <dbReference type="ARBA" id="ARBA00022804"/>
    </source>
</evidence>
<evidence type="ECO:0000313" key="17">
    <source>
        <dbReference type="EMBL" id="WCC61836.1"/>
    </source>
</evidence>
<evidence type="ECO:0000256" key="11">
    <source>
        <dbReference type="ARBA" id="ARBA00023136"/>
    </source>
</evidence>
<keyword evidence="4" id="KW-1161">Viral attachment to host cell</keyword>
<dbReference type="EMBL" id="OQ175052">
    <property type="protein sequence ID" value="WCC61836.1"/>
    <property type="molecule type" value="Genomic_RNA"/>
</dbReference>
<evidence type="ECO:0000256" key="10">
    <source>
        <dbReference type="ARBA" id="ARBA00023054"/>
    </source>
</evidence>
<keyword evidence="10" id="KW-0175">Coiled coil</keyword>
<dbReference type="InterPro" id="IPR044874">
    <property type="entry name" value="Spike_S2_CoV_HR2"/>
</dbReference>
<keyword evidence="7" id="KW-0261">Viral envelope protein</keyword>
<dbReference type="GO" id="GO:0075509">
    <property type="term" value="P:endocytosis involved in viral entry into host cell"/>
    <property type="evidence" value="ECO:0007669"/>
    <property type="project" value="InterPro"/>
</dbReference>
<feature type="domain" description="Coronavirus spike (S) glycoprotein S2 subunit heptad repeat 2 (HR2) region profile" evidence="16">
    <location>
        <begin position="1212"/>
        <end position="1306"/>
    </location>
</feature>
<accession>A0AA49I9B7</accession>
<evidence type="ECO:0000256" key="12">
    <source>
        <dbReference type="ARBA" id="ARBA00023180"/>
    </source>
</evidence>
<dbReference type="PROSITE" id="PS51923">
    <property type="entry name" value="COV_S2_HR1"/>
    <property type="match status" value="1"/>
</dbReference>
<evidence type="ECO:0000259" key="16">
    <source>
        <dbReference type="PROSITE" id="PS51924"/>
    </source>
</evidence>
<name>A0AA49I9B7_9NIDO</name>
<keyword evidence="13" id="KW-1160">Virus entry into host cell</keyword>
<dbReference type="Gene3D" id="2.60.40.3130">
    <property type="match status" value="1"/>
</dbReference>
<dbReference type="GO" id="GO:0044173">
    <property type="term" value="C:host cell endoplasmic reticulum-Golgi intermediate compartment membrane"/>
    <property type="evidence" value="ECO:0007669"/>
    <property type="project" value="UniProtKB-SubCell"/>
</dbReference>
<dbReference type="InterPro" id="IPR002552">
    <property type="entry name" value="Spike_S2_CoV"/>
</dbReference>
<gene>
    <name evidence="17" type="primary">S</name>
</gene>